<name>A0A6A7AUF9_9PLEO</name>
<feature type="non-terminal residue" evidence="1">
    <location>
        <position position="1"/>
    </location>
</feature>
<accession>A0A6A7AUF9</accession>
<proteinExistence type="predicted"/>
<dbReference type="EMBL" id="MU006342">
    <property type="protein sequence ID" value="KAF2845758.1"/>
    <property type="molecule type" value="Genomic_DNA"/>
</dbReference>
<reference evidence="1" key="1">
    <citation type="submission" date="2020-01" db="EMBL/GenBank/DDBJ databases">
        <authorList>
            <consortium name="DOE Joint Genome Institute"/>
            <person name="Haridas S."/>
            <person name="Albert R."/>
            <person name="Binder M."/>
            <person name="Bloem J."/>
            <person name="Labutti K."/>
            <person name="Salamov A."/>
            <person name="Andreopoulos B."/>
            <person name="Baker S.E."/>
            <person name="Barry K."/>
            <person name="Bills G."/>
            <person name="Bluhm B.H."/>
            <person name="Cannon C."/>
            <person name="Castanera R."/>
            <person name="Culley D.E."/>
            <person name="Daum C."/>
            <person name="Ezra D."/>
            <person name="Gonzalez J.B."/>
            <person name="Henrissat B."/>
            <person name="Kuo A."/>
            <person name="Liang C."/>
            <person name="Lipzen A."/>
            <person name="Lutzoni F."/>
            <person name="Magnuson J."/>
            <person name="Mondo S."/>
            <person name="Nolan M."/>
            <person name="Ohm R."/>
            <person name="Pangilinan J."/>
            <person name="Park H.-J."/>
            <person name="Ramirez L."/>
            <person name="Alfaro M."/>
            <person name="Sun H."/>
            <person name="Tritt A."/>
            <person name="Yoshinaga Y."/>
            <person name="Zwiers L.-H."/>
            <person name="Turgeon B.G."/>
            <person name="Goodwin S.B."/>
            <person name="Spatafora J.W."/>
            <person name="Crous P.W."/>
            <person name="Grigoriev I.V."/>
        </authorList>
    </citation>
    <scope>NUCLEOTIDE SEQUENCE</scope>
    <source>
        <strain evidence="1">IPT5</strain>
    </source>
</reference>
<dbReference type="OrthoDB" id="10517939at2759"/>
<protein>
    <submittedName>
        <fullName evidence="1">Uncharacterized protein</fullName>
    </submittedName>
</protein>
<evidence type="ECO:0000313" key="2">
    <source>
        <dbReference type="Proteomes" id="UP000799423"/>
    </source>
</evidence>
<organism evidence="1 2">
    <name type="scientific">Plenodomus tracheiphilus IPT5</name>
    <dbReference type="NCBI Taxonomy" id="1408161"/>
    <lineage>
        <taxon>Eukaryota</taxon>
        <taxon>Fungi</taxon>
        <taxon>Dikarya</taxon>
        <taxon>Ascomycota</taxon>
        <taxon>Pezizomycotina</taxon>
        <taxon>Dothideomycetes</taxon>
        <taxon>Pleosporomycetidae</taxon>
        <taxon>Pleosporales</taxon>
        <taxon>Pleosporineae</taxon>
        <taxon>Leptosphaeriaceae</taxon>
        <taxon>Plenodomus</taxon>
    </lineage>
</organism>
<dbReference type="Proteomes" id="UP000799423">
    <property type="component" value="Unassembled WGS sequence"/>
</dbReference>
<sequence>SWKPASRLFEESLPRNSLRQPDAFAGNFHGRAFASWAAASMDDRRSVAPCARHSIGGRAA</sequence>
<gene>
    <name evidence="1" type="ORF">T440DRAFT_407132</name>
</gene>
<evidence type="ECO:0000313" key="1">
    <source>
        <dbReference type="EMBL" id="KAF2845758.1"/>
    </source>
</evidence>
<dbReference type="AlphaFoldDB" id="A0A6A7AUF9"/>
<keyword evidence="2" id="KW-1185">Reference proteome</keyword>